<keyword evidence="5 9" id="KW-0067">ATP-binding</keyword>
<dbReference type="Gene3D" id="3.40.1190.10">
    <property type="entry name" value="Mur-like, catalytic domain"/>
    <property type="match status" value="1"/>
</dbReference>
<dbReference type="InterPro" id="IPR036565">
    <property type="entry name" value="Mur-like_cat_sf"/>
</dbReference>
<dbReference type="InterPro" id="IPR018109">
    <property type="entry name" value="Folylpolyglutamate_synth_CS"/>
</dbReference>
<feature type="modified residue" description="N6-carboxylysine" evidence="9">
    <location>
        <position position="238"/>
    </location>
</feature>
<reference evidence="13 14" key="1">
    <citation type="submission" date="2023-03" db="EMBL/GenBank/DDBJ databases">
        <title>Draft genome sequence of Thalassotalea eurytherma JCM 18482T.</title>
        <authorList>
            <person name="Sawabe T."/>
        </authorList>
    </citation>
    <scope>NUCLEOTIDE SEQUENCE [LARGE SCALE GENOMIC DNA]</scope>
    <source>
        <strain evidence="13 14">JCM 18482</strain>
    </source>
</reference>
<comment type="subcellular location">
    <subcellularLocation>
        <location evidence="9 10">Cytoplasm</location>
    </subcellularLocation>
</comment>
<dbReference type="Pfam" id="PF02875">
    <property type="entry name" value="Mur_ligase_C"/>
    <property type="match status" value="1"/>
</dbReference>
<dbReference type="PANTHER" id="PTHR23135:SF4">
    <property type="entry name" value="UDP-N-ACETYLMURAMOYL-L-ALANYL-D-GLUTAMATE--2,6-DIAMINOPIMELATE LIGASE MURE HOMOLOG, CHLOROPLASTIC"/>
    <property type="match status" value="1"/>
</dbReference>
<feature type="binding site" evidence="9">
    <location>
        <begin position="171"/>
        <end position="172"/>
    </location>
    <ligand>
        <name>UDP-N-acetyl-alpha-D-muramoyl-L-alanyl-D-glutamate</name>
        <dbReference type="ChEBI" id="CHEBI:83900"/>
    </ligand>
</feature>
<comment type="function">
    <text evidence="9">Catalyzes the addition of meso-diaminopimelic acid to the nucleotide precursor UDP-N-acetylmuramoyl-L-alanyl-D-glutamate (UMAG) in the biosynthesis of bacterial cell-wall peptidoglycan.</text>
</comment>
<evidence type="ECO:0000256" key="4">
    <source>
        <dbReference type="ARBA" id="ARBA00022741"/>
    </source>
</evidence>
<dbReference type="InterPro" id="IPR005761">
    <property type="entry name" value="UDP-N-AcMur-Glu-dNH2Pim_ligase"/>
</dbReference>
<feature type="binding site" evidence="9">
    <location>
        <position position="170"/>
    </location>
    <ligand>
        <name>UDP-N-acetyl-alpha-D-muramoyl-L-alanyl-D-glutamate</name>
        <dbReference type="ChEBI" id="CHEBI:83900"/>
    </ligand>
</feature>
<sequence>MLNRDYHITSTLTKFGINHPSLEALSPTKNLVNDTRTLVENDIFCAVIGTTQDGREFIESAIEKGALLIISECQHEQLHGQVLEKTVADRTAIVVQFYQLNEKLIEFSAHYYQSPQLTMDVIGVTGTNGKTSTTQLIGQLIDAVSSKTPACGIIGTNGAGSLDALAPIMNTTPGATELMGLFAQFRKQQLTHVAMEVSSHALEQKRVSADLFDVGVFTNLSRDHLDYHQTMEAYGEAKLSIFKEFSSQVAVVNGDEKVIQDWLAKSPDQDIIVFGQAESVKSFPLYLYAKDIVCHDSGTSFILDASGHEFHINSPLIGTFNVDNLLAAIGSVLALGVELEQVIQAISSTKAIDGRMELFAHSSMPSVVVDYAHTPDALEKALIACRAHCEGKLFVVFGCGGDRDKGKRSEMGRIAEQGADSVLITNDNPRTESPEMIVADILKGLDKPEKAMIVLDRKQAVSAVLKNAQPGDMVLLAGKGHEDYIIIGEDKVDYNERKLVSTYYEGEAPLGDRV</sequence>
<evidence type="ECO:0000256" key="10">
    <source>
        <dbReference type="RuleBase" id="RU004135"/>
    </source>
</evidence>
<feature type="binding site" evidence="9">
    <location>
        <position position="482"/>
    </location>
    <ligand>
        <name>meso-2,6-diaminopimelate</name>
        <dbReference type="ChEBI" id="CHEBI:57791"/>
    </ligand>
</feature>
<dbReference type="Gene3D" id="3.90.190.20">
    <property type="entry name" value="Mur ligase, C-terminal domain"/>
    <property type="match status" value="1"/>
</dbReference>
<feature type="short sequence motif" description="Meso-diaminopimelate recognition motif" evidence="9">
    <location>
        <begin position="427"/>
        <end position="430"/>
    </location>
</feature>
<keyword evidence="14" id="KW-1185">Reference proteome</keyword>
<dbReference type="Gene3D" id="3.40.1390.10">
    <property type="entry name" value="MurE/MurF, N-terminal domain"/>
    <property type="match status" value="1"/>
</dbReference>
<dbReference type="Pfam" id="PF08245">
    <property type="entry name" value="Mur_ligase_M"/>
    <property type="match status" value="1"/>
</dbReference>
<evidence type="ECO:0000256" key="5">
    <source>
        <dbReference type="ARBA" id="ARBA00022840"/>
    </source>
</evidence>
<dbReference type="InterPro" id="IPR004101">
    <property type="entry name" value="Mur_ligase_C"/>
</dbReference>
<feature type="binding site" evidence="9">
    <location>
        <position position="204"/>
    </location>
    <ligand>
        <name>UDP-N-acetyl-alpha-D-muramoyl-L-alanyl-D-glutamate</name>
        <dbReference type="ChEBI" id="CHEBI:83900"/>
    </ligand>
</feature>
<dbReference type="SUPFAM" id="SSF53623">
    <property type="entry name" value="MurD-like peptide ligases, catalytic domain"/>
    <property type="match status" value="1"/>
</dbReference>
<accession>A0ABQ6H141</accession>
<keyword evidence="9" id="KW-0460">Magnesium</keyword>
<comment type="caution">
    <text evidence="13">The sequence shown here is derived from an EMBL/GenBank/DDBJ whole genome shotgun (WGS) entry which is preliminary data.</text>
</comment>
<evidence type="ECO:0000313" key="13">
    <source>
        <dbReference type="EMBL" id="GLX81599.1"/>
    </source>
</evidence>
<keyword evidence="9 10" id="KW-0132">Cell division</keyword>
<comment type="catalytic activity">
    <reaction evidence="9">
        <text>UDP-N-acetyl-alpha-D-muramoyl-L-alanyl-D-glutamate + meso-2,6-diaminopimelate + ATP = UDP-N-acetyl-alpha-D-muramoyl-L-alanyl-gamma-D-glutamyl-meso-2,6-diaminopimelate + ADP + phosphate + H(+)</text>
        <dbReference type="Rhea" id="RHEA:23676"/>
        <dbReference type="ChEBI" id="CHEBI:15378"/>
        <dbReference type="ChEBI" id="CHEBI:30616"/>
        <dbReference type="ChEBI" id="CHEBI:43474"/>
        <dbReference type="ChEBI" id="CHEBI:57791"/>
        <dbReference type="ChEBI" id="CHEBI:83900"/>
        <dbReference type="ChEBI" id="CHEBI:83905"/>
        <dbReference type="ChEBI" id="CHEBI:456216"/>
        <dbReference type="EC" id="6.3.2.13"/>
    </reaction>
</comment>
<feature type="binding site" evidence="9">
    <location>
        <position position="206"/>
    </location>
    <ligand>
        <name>UDP-N-acetyl-alpha-D-muramoyl-L-alanyl-D-glutamate</name>
        <dbReference type="ChEBI" id="CHEBI:83900"/>
    </ligand>
</feature>
<gene>
    <name evidence="9 13" type="primary">murE</name>
    <name evidence="13" type="ORF">theurythT_10510</name>
</gene>
<dbReference type="HAMAP" id="MF_00208">
    <property type="entry name" value="MurE"/>
    <property type="match status" value="1"/>
</dbReference>
<protein>
    <recommendedName>
        <fullName evidence="9">UDP-N-acetylmuramoyl-L-alanyl-D-glutamate--2,6-diaminopimelate ligase</fullName>
        <ecNumber evidence="9">6.3.2.13</ecNumber>
    </recommendedName>
    <alternativeName>
        <fullName evidence="9">Meso-A2pm-adding enzyme</fullName>
    </alternativeName>
    <alternativeName>
        <fullName evidence="9">Meso-diaminopimelate-adding enzyme</fullName>
    </alternativeName>
    <alternativeName>
        <fullName evidence="9">UDP-MurNAc-L-Ala-D-Glu:meso-diaminopimelate ligase</fullName>
    </alternativeName>
    <alternativeName>
        <fullName evidence="9">UDP-MurNAc-tripeptide synthetase</fullName>
    </alternativeName>
    <alternativeName>
        <fullName evidence="9">UDP-N-acetylmuramyl-tripeptide synthetase</fullName>
    </alternativeName>
</protein>
<dbReference type="InterPro" id="IPR036615">
    <property type="entry name" value="Mur_ligase_C_dom_sf"/>
</dbReference>
<dbReference type="RefSeq" id="WP_284206940.1">
    <property type="nucleotide sequence ID" value="NZ_BSSU01000005.1"/>
</dbReference>
<evidence type="ECO:0000313" key="14">
    <source>
        <dbReference type="Proteomes" id="UP001157133"/>
    </source>
</evidence>
<feature type="binding site" evidence="9">
    <location>
        <position position="403"/>
    </location>
    <ligand>
        <name>meso-2,6-diaminopimelate</name>
        <dbReference type="ChEBI" id="CHEBI:57791"/>
    </ligand>
</feature>
<keyword evidence="4 9" id="KW-0547">Nucleotide-binding</keyword>
<dbReference type="GO" id="GO:0016874">
    <property type="term" value="F:ligase activity"/>
    <property type="evidence" value="ECO:0007669"/>
    <property type="project" value="UniProtKB-KW"/>
</dbReference>
<name>A0ABQ6H141_9GAMM</name>
<evidence type="ECO:0000256" key="1">
    <source>
        <dbReference type="ARBA" id="ARBA00005898"/>
    </source>
</evidence>
<evidence type="ECO:0000259" key="11">
    <source>
        <dbReference type="Pfam" id="PF02875"/>
    </source>
</evidence>
<dbReference type="EC" id="6.3.2.13" evidence="9"/>
<feature type="domain" description="Mur ligase C-terminal" evidence="11">
    <location>
        <begin position="354"/>
        <end position="480"/>
    </location>
</feature>
<keyword evidence="3 9" id="KW-0436">Ligase</keyword>
<comment type="caution">
    <text evidence="9">Lacks conserved residue(s) required for the propagation of feature annotation.</text>
</comment>
<dbReference type="Proteomes" id="UP001157133">
    <property type="component" value="Unassembled WGS sequence"/>
</dbReference>
<evidence type="ECO:0000256" key="6">
    <source>
        <dbReference type="ARBA" id="ARBA00022960"/>
    </source>
</evidence>
<evidence type="ECO:0000256" key="8">
    <source>
        <dbReference type="ARBA" id="ARBA00023316"/>
    </source>
</evidence>
<feature type="binding site" evidence="9">
    <location>
        <position position="478"/>
    </location>
    <ligand>
        <name>meso-2,6-diaminopimelate</name>
        <dbReference type="ChEBI" id="CHEBI:57791"/>
    </ligand>
</feature>
<evidence type="ECO:0000256" key="2">
    <source>
        <dbReference type="ARBA" id="ARBA00022490"/>
    </source>
</evidence>
<dbReference type="NCBIfam" id="NF001126">
    <property type="entry name" value="PRK00139.1-4"/>
    <property type="match status" value="1"/>
</dbReference>
<evidence type="ECO:0000256" key="7">
    <source>
        <dbReference type="ARBA" id="ARBA00022984"/>
    </source>
</evidence>
<dbReference type="PROSITE" id="PS01011">
    <property type="entry name" value="FOLYLPOLYGLU_SYNT_1"/>
    <property type="match status" value="1"/>
</dbReference>
<dbReference type="InterPro" id="IPR013221">
    <property type="entry name" value="Mur_ligase_cen"/>
</dbReference>
<keyword evidence="8 9" id="KW-0961">Cell wall biogenesis/degradation</keyword>
<feature type="domain" description="Mur ligase central" evidence="12">
    <location>
        <begin position="124"/>
        <end position="331"/>
    </location>
</feature>
<feature type="binding site" evidence="9">
    <location>
        <position position="35"/>
    </location>
    <ligand>
        <name>UDP-N-acetyl-alpha-D-muramoyl-L-alanyl-D-glutamate</name>
        <dbReference type="ChEBI" id="CHEBI:83900"/>
    </ligand>
</feature>
<proteinExistence type="inferred from homology"/>
<keyword evidence="7 9" id="KW-0573">Peptidoglycan synthesis</keyword>
<evidence type="ECO:0000256" key="3">
    <source>
        <dbReference type="ARBA" id="ARBA00022598"/>
    </source>
</evidence>
<organism evidence="13 14">
    <name type="scientific">Thalassotalea eurytherma</name>
    <dbReference type="NCBI Taxonomy" id="1144278"/>
    <lineage>
        <taxon>Bacteria</taxon>
        <taxon>Pseudomonadati</taxon>
        <taxon>Pseudomonadota</taxon>
        <taxon>Gammaproteobacteria</taxon>
        <taxon>Alteromonadales</taxon>
        <taxon>Colwelliaceae</taxon>
        <taxon>Thalassotalea</taxon>
    </lineage>
</organism>
<dbReference type="NCBIfam" id="TIGR01085">
    <property type="entry name" value="murE"/>
    <property type="match status" value="1"/>
</dbReference>
<dbReference type="SUPFAM" id="SSF53244">
    <property type="entry name" value="MurD-like peptide ligases, peptide-binding domain"/>
    <property type="match status" value="1"/>
</dbReference>
<evidence type="ECO:0000256" key="9">
    <source>
        <dbReference type="HAMAP-Rule" id="MF_00208"/>
    </source>
</evidence>
<feature type="binding site" evidence="9">
    <location>
        <position position="198"/>
    </location>
    <ligand>
        <name>UDP-N-acetyl-alpha-D-muramoyl-L-alanyl-D-glutamate</name>
        <dbReference type="ChEBI" id="CHEBI:83900"/>
    </ligand>
</feature>
<evidence type="ECO:0000259" key="12">
    <source>
        <dbReference type="Pfam" id="PF08245"/>
    </source>
</evidence>
<comment type="pathway">
    <text evidence="9 10">Cell wall biogenesis; peptidoglycan biosynthesis.</text>
</comment>
<keyword evidence="9 10" id="KW-0131">Cell cycle</keyword>
<feature type="binding site" evidence="9">
    <location>
        <begin position="126"/>
        <end position="132"/>
    </location>
    <ligand>
        <name>ATP</name>
        <dbReference type="ChEBI" id="CHEBI:30616"/>
    </ligand>
</feature>
<dbReference type="SUPFAM" id="SSF63418">
    <property type="entry name" value="MurE/MurF N-terminal domain"/>
    <property type="match status" value="1"/>
</dbReference>
<comment type="cofactor">
    <cofactor evidence="9">
        <name>Mg(2+)</name>
        <dbReference type="ChEBI" id="CHEBI:18420"/>
    </cofactor>
</comment>
<dbReference type="InterPro" id="IPR035911">
    <property type="entry name" value="MurE/MurF_N"/>
</dbReference>
<comment type="PTM">
    <text evidence="9">Carboxylation is probably crucial for Mg(2+) binding and, consequently, for the gamma-phosphate positioning of ATP.</text>
</comment>
<keyword evidence="2 9" id="KW-0963">Cytoplasm</keyword>
<comment type="similarity">
    <text evidence="1 9">Belongs to the MurCDEF family. MurE subfamily.</text>
</comment>
<keyword evidence="6 9" id="KW-0133">Cell shape</keyword>
<dbReference type="EMBL" id="BSSU01000005">
    <property type="protein sequence ID" value="GLX81599.1"/>
    <property type="molecule type" value="Genomic_DNA"/>
</dbReference>
<feature type="binding site" evidence="9">
    <location>
        <begin position="427"/>
        <end position="430"/>
    </location>
    <ligand>
        <name>meso-2,6-diaminopimelate</name>
        <dbReference type="ChEBI" id="CHEBI:57791"/>
    </ligand>
</feature>
<dbReference type="PANTHER" id="PTHR23135">
    <property type="entry name" value="MUR LIGASE FAMILY MEMBER"/>
    <property type="match status" value="1"/>
</dbReference>